<sequence>KAEDLGLPGRRRNGDGGVAGDQVEAGPAFRLNAFSSPRQNPPCPSVPPGAISYTQNASSPAASFRTSSGPPPLTPSSSVPLPEAEPLHLPGSSVGHWTQTACSSTVSASCRLQLLRPPPPLAPTQPSTTSCTRNATSPCATAKRRLGPELRRTWNNLKPLNVLLTSSARHTAKEWALVWARIP</sequence>
<dbReference type="Proteomes" id="UP000308197">
    <property type="component" value="Unassembled WGS sequence"/>
</dbReference>
<evidence type="ECO:0000313" key="3">
    <source>
        <dbReference type="Proteomes" id="UP000308197"/>
    </source>
</evidence>
<organism evidence="2 3">
    <name type="scientific">Polyporus arcularius HHB13444</name>
    <dbReference type="NCBI Taxonomy" id="1314778"/>
    <lineage>
        <taxon>Eukaryota</taxon>
        <taxon>Fungi</taxon>
        <taxon>Dikarya</taxon>
        <taxon>Basidiomycota</taxon>
        <taxon>Agaricomycotina</taxon>
        <taxon>Agaricomycetes</taxon>
        <taxon>Polyporales</taxon>
        <taxon>Polyporaceae</taxon>
        <taxon>Polyporus</taxon>
    </lineage>
</organism>
<reference evidence="2 3" key="1">
    <citation type="journal article" date="2019" name="Nat. Ecol. Evol.">
        <title>Megaphylogeny resolves global patterns of mushroom evolution.</title>
        <authorList>
            <person name="Varga T."/>
            <person name="Krizsan K."/>
            <person name="Foldi C."/>
            <person name="Dima B."/>
            <person name="Sanchez-Garcia M."/>
            <person name="Sanchez-Ramirez S."/>
            <person name="Szollosi G.J."/>
            <person name="Szarkandi J.G."/>
            <person name="Papp V."/>
            <person name="Albert L."/>
            <person name="Andreopoulos W."/>
            <person name="Angelini C."/>
            <person name="Antonin V."/>
            <person name="Barry K.W."/>
            <person name="Bougher N.L."/>
            <person name="Buchanan P."/>
            <person name="Buyck B."/>
            <person name="Bense V."/>
            <person name="Catcheside P."/>
            <person name="Chovatia M."/>
            <person name="Cooper J."/>
            <person name="Damon W."/>
            <person name="Desjardin D."/>
            <person name="Finy P."/>
            <person name="Geml J."/>
            <person name="Haridas S."/>
            <person name="Hughes K."/>
            <person name="Justo A."/>
            <person name="Karasinski D."/>
            <person name="Kautmanova I."/>
            <person name="Kiss B."/>
            <person name="Kocsube S."/>
            <person name="Kotiranta H."/>
            <person name="LaButti K.M."/>
            <person name="Lechner B.E."/>
            <person name="Liimatainen K."/>
            <person name="Lipzen A."/>
            <person name="Lukacs Z."/>
            <person name="Mihaltcheva S."/>
            <person name="Morgado L.N."/>
            <person name="Niskanen T."/>
            <person name="Noordeloos M.E."/>
            <person name="Ohm R.A."/>
            <person name="Ortiz-Santana B."/>
            <person name="Ovrebo C."/>
            <person name="Racz N."/>
            <person name="Riley R."/>
            <person name="Savchenko A."/>
            <person name="Shiryaev A."/>
            <person name="Soop K."/>
            <person name="Spirin V."/>
            <person name="Szebenyi C."/>
            <person name="Tomsovsky M."/>
            <person name="Tulloss R.E."/>
            <person name="Uehling J."/>
            <person name="Grigoriev I.V."/>
            <person name="Vagvolgyi C."/>
            <person name="Papp T."/>
            <person name="Martin F.M."/>
            <person name="Miettinen O."/>
            <person name="Hibbett D.S."/>
            <person name="Nagy L.G."/>
        </authorList>
    </citation>
    <scope>NUCLEOTIDE SEQUENCE [LARGE SCALE GENOMIC DNA]</scope>
    <source>
        <strain evidence="2 3">HHB13444</strain>
    </source>
</reference>
<dbReference type="InParanoid" id="A0A5C3PAJ8"/>
<evidence type="ECO:0000313" key="2">
    <source>
        <dbReference type="EMBL" id="TFK85658.1"/>
    </source>
</evidence>
<evidence type="ECO:0000256" key="1">
    <source>
        <dbReference type="SAM" id="MobiDB-lite"/>
    </source>
</evidence>
<name>A0A5C3PAJ8_9APHY</name>
<feature type="compositionally biased region" description="Polar residues" evidence="1">
    <location>
        <begin position="52"/>
        <end position="65"/>
    </location>
</feature>
<feature type="region of interest" description="Disordered" evidence="1">
    <location>
        <begin position="1"/>
        <end position="87"/>
    </location>
</feature>
<protein>
    <submittedName>
        <fullName evidence="2">Uncharacterized protein</fullName>
    </submittedName>
</protein>
<gene>
    <name evidence="2" type="ORF">K466DRAFT_664353</name>
</gene>
<proteinExistence type="predicted"/>
<dbReference type="EMBL" id="ML211241">
    <property type="protein sequence ID" value="TFK85658.1"/>
    <property type="molecule type" value="Genomic_DNA"/>
</dbReference>
<feature type="non-terminal residue" evidence="2">
    <location>
        <position position="1"/>
    </location>
</feature>
<accession>A0A5C3PAJ8</accession>
<dbReference type="AlphaFoldDB" id="A0A5C3PAJ8"/>
<keyword evidence="3" id="KW-1185">Reference proteome</keyword>